<organism evidence="2 3">
    <name type="scientific">Natrinema pallidum</name>
    <dbReference type="NCBI Taxonomy" id="69527"/>
    <lineage>
        <taxon>Archaea</taxon>
        <taxon>Methanobacteriati</taxon>
        <taxon>Methanobacteriota</taxon>
        <taxon>Stenosarchaea group</taxon>
        <taxon>Halobacteria</taxon>
        <taxon>Halobacteriales</taxon>
        <taxon>Natrialbaceae</taxon>
        <taxon>Natrinema</taxon>
    </lineage>
</organism>
<dbReference type="AlphaFoldDB" id="A0A4P9TLT2"/>
<accession>A0A4P9TLT2</accession>
<proteinExistence type="predicted"/>
<sequence>MSETVSKEPAVEESLQAFIEALRDSATYQQFVDASERLEADEDAQSLLEAYQQKQQELQADEFDSSVMSELQELQTEVSNNDTIQQHRAAQEELVALLEQTNDVISEQIRQEFAQSLGGGCC</sequence>
<evidence type="ECO:0000313" key="2">
    <source>
        <dbReference type="EMBL" id="QCW05185.1"/>
    </source>
</evidence>
<dbReference type="SUPFAM" id="SSF158622">
    <property type="entry name" value="YheA/YmcA-like"/>
    <property type="match status" value="1"/>
</dbReference>
<dbReference type="InterPro" id="IPR010368">
    <property type="entry name" value="Com_YlbF"/>
</dbReference>
<keyword evidence="1" id="KW-0175">Coiled coil</keyword>
<dbReference type="Proteomes" id="UP000307562">
    <property type="component" value="Plasmid pNPA200"/>
</dbReference>
<dbReference type="KEGG" id="npl:FGF80_18250"/>
<dbReference type="RefSeq" id="WP_138655652.1">
    <property type="nucleotide sequence ID" value="NZ_CP040638.1"/>
</dbReference>
<name>A0A4P9TLT2_9EURY</name>
<geneLocation type="plasmid" evidence="3">
    <name>pnpa200</name>
</geneLocation>
<protein>
    <submittedName>
        <fullName evidence="2">YlbF family regulator</fullName>
    </submittedName>
</protein>
<gene>
    <name evidence="2" type="ORF">FGF80_18250</name>
</gene>
<dbReference type="Gene3D" id="1.20.1500.10">
    <property type="entry name" value="YheA/YmcA-like"/>
    <property type="match status" value="1"/>
</dbReference>
<dbReference type="Pfam" id="PF06133">
    <property type="entry name" value="Com_YlbF"/>
    <property type="match status" value="1"/>
</dbReference>
<feature type="coiled-coil region" evidence="1">
    <location>
        <begin position="37"/>
        <end position="100"/>
    </location>
</feature>
<reference evidence="3" key="1">
    <citation type="submission" date="2019-05" db="EMBL/GenBank/DDBJ databases">
        <title>Complete Genome Sequence and Methylation Pattern of the Halophilic Archaeon Natrinema pallidum BOL6-1.</title>
        <authorList>
            <person name="DasSarma P."/>
            <person name="DasSarma B.P."/>
            <person name="DasSarma S.L."/>
            <person name="Martinez F.L."/>
            <person name="Guzman D."/>
            <person name="Roberts R.J."/>
            <person name="DasSarma S."/>
        </authorList>
    </citation>
    <scope>NUCLEOTIDE SEQUENCE [LARGE SCALE GENOMIC DNA]</scope>
    <source>
        <strain evidence="3">BOL6-1</strain>
        <plasmid evidence="3">pnpa200</plasmid>
    </source>
</reference>
<dbReference type="InterPro" id="IPR023378">
    <property type="entry name" value="YheA/YmcA-like_dom_sf"/>
</dbReference>
<keyword evidence="3" id="KW-1185">Reference proteome</keyword>
<keyword evidence="2" id="KW-0614">Plasmid</keyword>
<evidence type="ECO:0000256" key="1">
    <source>
        <dbReference type="SAM" id="Coils"/>
    </source>
</evidence>
<dbReference type="EMBL" id="CP040638">
    <property type="protein sequence ID" value="QCW05185.1"/>
    <property type="molecule type" value="Genomic_DNA"/>
</dbReference>
<dbReference type="GeneID" id="96157993"/>
<evidence type="ECO:0000313" key="3">
    <source>
        <dbReference type="Proteomes" id="UP000307562"/>
    </source>
</evidence>
<dbReference type="NCBIfam" id="NF041416">
    <property type="entry name" value="halo_CC_star_2"/>
    <property type="match status" value="1"/>
</dbReference>